<comment type="pathway">
    <text evidence="1 9">Porphyrin-containing compound metabolism; protoporphyrin-IX biosynthesis; coproporphyrinogen-III from 5-aminolevulinate: step 3/4.</text>
</comment>
<evidence type="ECO:0000256" key="2">
    <source>
        <dbReference type="ARBA" id="ARBA00008133"/>
    </source>
</evidence>
<dbReference type="Gene3D" id="3.40.50.10090">
    <property type="match status" value="2"/>
</dbReference>
<evidence type="ECO:0000256" key="4">
    <source>
        <dbReference type="ARBA" id="ARBA00023239"/>
    </source>
</evidence>
<evidence type="ECO:0000256" key="6">
    <source>
        <dbReference type="ARBA" id="ARBA00037589"/>
    </source>
</evidence>
<comment type="caution">
    <text evidence="11">The sequence shown here is derived from an EMBL/GenBank/DDBJ whole genome shotgun (WGS) entry which is preliminary data.</text>
</comment>
<dbReference type="PANTHER" id="PTHR38042">
    <property type="entry name" value="UROPORPHYRINOGEN-III SYNTHASE, CHLOROPLASTIC"/>
    <property type="match status" value="1"/>
</dbReference>
<dbReference type="AlphaFoldDB" id="A0A8J2U230"/>
<feature type="domain" description="Tetrapyrrole biosynthesis uroporphyrinogen III synthase" evidence="10">
    <location>
        <begin position="14"/>
        <end position="232"/>
    </location>
</feature>
<evidence type="ECO:0000256" key="5">
    <source>
        <dbReference type="ARBA" id="ARBA00023244"/>
    </source>
</evidence>
<dbReference type="InterPro" id="IPR039793">
    <property type="entry name" value="UROS/Hem4"/>
</dbReference>
<comment type="function">
    <text evidence="6 9">Catalyzes cyclization of the linear tetrapyrrole, hydroxymethylbilane, to the macrocyclic uroporphyrinogen III.</text>
</comment>
<dbReference type="InterPro" id="IPR036108">
    <property type="entry name" value="4pyrrol_syn_uPrphyn_synt_sf"/>
</dbReference>
<comment type="similarity">
    <text evidence="2 9">Belongs to the uroporphyrinogen-III synthase family.</text>
</comment>
<dbReference type="Proteomes" id="UP000619743">
    <property type="component" value="Unassembled WGS sequence"/>
</dbReference>
<comment type="catalytic activity">
    <reaction evidence="8 9">
        <text>hydroxymethylbilane = uroporphyrinogen III + H2O</text>
        <dbReference type="Rhea" id="RHEA:18965"/>
        <dbReference type="ChEBI" id="CHEBI:15377"/>
        <dbReference type="ChEBI" id="CHEBI:57308"/>
        <dbReference type="ChEBI" id="CHEBI:57845"/>
        <dbReference type="EC" id="4.2.1.75"/>
    </reaction>
</comment>
<dbReference type="GO" id="GO:0006780">
    <property type="term" value="P:uroporphyrinogen III biosynthetic process"/>
    <property type="evidence" value="ECO:0007669"/>
    <property type="project" value="UniProtKB-UniRule"/>
</dbReference>
<dbReference type="EC" id="4.2.1.75" evidence="3 9"/>
<dbReference type="SUPFAM" id="SSF69618">
    <property type="entry name" value="HemD-like"/>
    <property type="match status" value="1"/>
</dbReference>
<evidence type="ECO:0000256" key="7">
    <source>
        <dbReference type="ARBA" id="ARBA00040167"/>
    </source>
</evidence>
<name>A0A8J2U230_9GAMM</name>
<reference evidence="12" key="1">
    <citation type="journal article" date="2019" name="Int. J. Syst. Evol. Microbiol.">
        <title>The Global Catalogue of Microorganisms (GCM) 10K type strain sequencing project: providing services to taxonomists for standard genome sequencing and annotation.</title>
        <authorList>
            <consortium name="The Broad Institute Genomics Platform"/>
            <consortium name="The Broad Institute Genome Sequencing Center for Infectious Disease"/>
            <person name="Wu L."/>
            <person name="Ma J."/>
        </authorList>
    </citation>
    <scope>NUCLEOTIDE SEQUENCE [LARGE SCALE GENOMIC DNA]</scope>
    <source>
        <strain evidence="12">CGMCC 1.10130</strain>
    </source>
</reference>
<dbReference type="GO" id="GO:0006782">
    <property type="term" value="P:protoporphyrinogen IX biosynthetic process"/>
    <property type="evidence" value="ECO:0007669"/>
    <property type="project" value="UniProtKB-UniRule"/>
</dbReference>
<evidence type="ECO:0000259" key="10">
    <source>
        <dbReference type="Pfam" id="PF02602"/>
    </source>
</evidence>
<proteinExistence type="inferred from homology"/>
<evidence type="ECO:0000256" key="8">
    <source>
        <dbReference type="ARBA" id="ARBA00048617"/>
    </source>
</evidence>
<dbReference type="GO" id="GO:0032259">
    <property type="term" value="P:methylation"/>
    <property type="evidence" value="ECO:0007669"/>
    <property type="project" value="UniProtKB-KW"/>
</dbReference>
<dbReference type="CDD" id="cd06578">
    <property type="entry name" value="HemD"/>
    <property type="match status" value="1"/>
</dbReference>
<accession>A0A8J2U230</accession>
<evidence type="ECO:0000256" key="1">
    <source>
        <dbReference type="ARBA" id="ARBA00004772"/>
    </source>
</evidence>
<dbReference type="EMBL" id="BMDX01000001">
    <property type="protein sequence ID" value="GGA64271.1"/>
    <property type="molecule type" value="Genomic_DNA"/>
</dbReference>
<keyword evidence="12" id="KW-1185">Reference proteome</keyword>
<dbReference type="OrthoDB" id="9787650at2"/>
<dbReference type="InterPro" id="IPR003754">
    <property type="entry name" value="4pyrrol_synth_uPrphyn_synth"/>
</dbReference>
<evidence type="ECO:0000256" key="3">
    <source>
        <dbReference type="ARBA" id="ARBA00013109"/>
    </source>
</evidence>
<evidence type="ECO:0000313" key="11">
    <source>
        <dbReference type="EMBL" id="GGA64271.1"/>
    </source>
</evidence>
<sequence length="246" mass="27329">MTKVLLTRPEQECDELQQLLAADGIETVSQPLFTIQPGRHLQLLADMLAAADKVIAVSKHAVSFANQQLASCWPHRLSYFAVGQATQGIWQQVGVNAIAPQQQTSEGLLVLPQLTDVNQQNIVILRGQSGRELLAQQLSERGAKVNYCECYQRSAITLNSSQLVPYWQQHISYLIVTSGEQLSRLQALCDESQQRWLYSNTLITVSQRLANLARTMGFNQILISPSANNRALKETLLTAMNKAKSI</sequence>
<gene>
    <name evidence="11" type="primary">hemD</name>
    <name evidence="11" type="ORF">GCM10011369_02090</name>
</gene>
<dbReference type="GO" id="GO:0004852">
    <property type="term" value="F:uroporphyrinogen-III synthase activity"/>
    <property type="evidence" value="ECO:0007669"/>
    <property type="project" value="UniProtKB-UniRule"/>
</dbReference>
<keyword evidence="4 9" id="KW-0456">Lyase</keyword>
<protein>
    <recommendedName>
        <fullName evidence="7 9">Uroporphyrinogen-III synthase</fullName>
        <ecNumber evidence="3 9">4.2.1.75</ecNumber>
    </recommendedName>
</protein>
<evidence type="ECO:0000313" key="12">
    <source>
        <dbReference type="Proteomes" id="UP000619743"/>
    </source>
</evidence>
<keyword evidence="11" id="KW-0808">Transferase</keyword>
<keyword evidence="5 9" id="KW-0627">Porphyrin biosynthesis</keyword>
<dbReference type="PANTHER" id="PTHR38042:SF1">
    <property type="entry name" value="UROPORPHYRINOGEN-III SYNTHASE, CHLOROPLASTIC"/>
    <property type="match status" value="1"/>
</dbReference>
<evidence type="ECO:0000256" key="9">
    <source>
        <dbReference type="RuleBase" id="RU366031"/>
    </source>
</evidence>
<organism evidence="11 12">
    <name type="scientific">Neiella marina</name>
    <dbReference type="NCBI Taxonomy" id="508461"/>
    <lineage>
        <taxon>Bacteria</taxon>
        <taxon>Pseudomonadati</taxon>
        <taxon>Pseudomonadota</taxon>
        <taxon>Gammaproteobacteria</taxon>
        <taxon>Alteromonadales</taxon>
        <taxon>Echinimonadaceae</taxon>
        <taxon>Neiella</taxon>
    </lineage>
</organism>
<dbReference type="RefSeq" id="WP_087504212.1">
    <property type="nucleotide sequence ID" value="NZ_BMDX01000001.1"/>
</dbReference>
<dbReference type="Pfam" id="PF02602">
    <property type="entry name" value="HEM4"/>
    <property type="match status" value="1"/>
</dbReference>
<dbReference type="UniPathway" id="UPA00251">
    <property type="reaction ID" value="UER00320"/>
</dbReference>
<dbReference type="GO" id="GO:0008168">
    <property type="term" value="F:methyltransferase activity"/>
    <property type="evidence" value="ECO:0007669"/>
    <property type="project" value="UniProtKB-KW"/>
</dbReference>
<keyword evidence="11" id="KW-0489">Methyltransferase</keyword>